<dbReference type="SUPFAM" id="SSF53756">
    <property type="entry name" value="UDP-Glycosyltransferase/glycogen phosphorylase"/>
    <property type="match status" value="1"/>
</dbReference>
<proteinExistence type="predicted"/>
<evidence type="ECO:0000313" key="5">
    <source>
        <dbReference type="EMBL" id="KUG25114.1"/>
    </source>
</evidence>
<feature type="domain" description="Glycosyl transferase family 1" evidence="3">
    <location>
        <begin position="202"/>
        <end position="337"/>
    </location>
</feature>
<gene>
    <name evidence="5" type="ORF">ASZ90_005069</name>
</gene>
<dbReference type="EMBL" id="LNQE01000768">
    <property type="protein sequence ID" value="KUG25114.1"/>
    <property type="molecule type" value="Genomic_DNA"/>
</dbReference>
<keyword evidence="1" id="KW-0808">Transferase</keyword>
<organism evidence="5">
    <name type="scientific">hydrocarbon metagenome</name>
    <dbReference type="NCBI Taxonomy" id="938273"/>
    <lineage>
        <taxon>unclassified sequences</taxon>
        <taxon>metagenomes</taxon>
        <taxon>ecological metagenomes</taxon>
    </lineage>
</organism>
<dbReference type="InterPro" id="IPR028098">
    <property type="entry name" value="Glyco_trans_4-like_N"/>
</dbReference>
<evidence type="ECO:0000256" key="1">
    <source>
        <dbReference type="ARBA" id="ARBA00022679"/>
    </source>
</evidence>
<evidence type="ECO:0008006" key="6">
    <source>
        <dbReference type="Google" id="ProtNLM"/>
    </source>
</evidence>
<dbReference type="AlphaFoldDB" id="A0A0W8FW92"/>
<name>A0A0W8FW92_9ZZZZ</name>
<evidence type="ECO:0000256" key="2">
    <source>
        <dbReference type="SAM" id="Phobius"/>
    </source>
</evidence>
<comment type="caution">
    <text evidence="5">The sequence shown here is derived from an EMBL/GenBank/DDBJ whole genome shotgun (WGS) entry which is preliminary data.</text>
</comment>
<dbReference type="Gene3D" id="3.40.50.2000">
    <property type="entry name" value="Glycogen Phosphorylase B"/>
    <property type="match status" value="2"/>
</dbReference>
<keyword evidence="2" id="KW-1133">Transmembrane helix</keyword>
<protein>
    <recommendedName>
        <fullName evidence="6">Glycosyltransferase</fullName>
    </recommendedName>
</protein>
<keyword evidence="2" id="KW-0472">Membrane</keyword>
<feature type="transmembrane region" description="Helical" evidence="2">
    <location>
        <begin position="62"/>
        <end position="80"/>
    </location>
</feature>
<dbReference type="PANTHER" id="PTHR46401:SF2">
    <property type="entry name" value="GLYCOSYLTRANSFERASE WBBK-RELATED"/>
    <property type="match status" value="1"/>
</dbReference>
<keyword evidence="2" id="KW-0812">Transmembrane</keyword>
<dbReference type="CDD" id="cd03801">
    <property type="entry name" value="GT4_PimA-like"/>
    <property type="match status" value="1"/>
</dbReference>
<evidence type="ECO:0000259" key="3">
    <source>
        <dbReference type="Pfam" id="PF00534"/>
    </source>
</evidence>
<accession>A0A0W8FW92</accession>
<reference evidence="5" key="1">
    <citation type="journal article" date="2015" name="Proc. Natl. Acad. Sci. U.S.A.">
        <title>Networks of energetic and metabolic interactions define dynamics in microbial communities.</title>
        <authorList>
            <person name="Embree M."/>
            <person name="Liu J.K."/>
            <person name="Al-Bassam M.M."/>
            <person name="Zengler K."/>
        </authorList>
    </citation>
    <scope>NUCLEOTIDE SEQUENCE</scope>
</reference>
<dbReference type="PANTHER" id="PTHR46401">
    <property type="entry name" value="GLYCOSYLTRANSFERASE WBBK-RELATED"/>
    <property type="match status" value="1"/>
</dbReference>
<dbReference type="GO" id="GO:0016757">
    <property type="term" value="F:glycosyltransferase activity"/>
    <property type="evidence" value="ECO:0007669"/>
    <property type="project" value="InterPro"/>
</dbReference>
<dbReference type="Pfam" id="PF13439">
    <property type="entry name" value="Glyco_transf_4"/>
    <property type="match status" value="1"/>
</dbReference>
<dbReference type="Pfam" id="PF00534">
    <property type="entry name" value="Glycos_transf_1"/>
    <property type="match status" value="1"/>
</dbReference>
<sequence length="366" mass="42935">MKVLLVGRYNPSEVLTGPEKFAKRLYHNLLEHELDCEFVEYFFDGTEYSVLQKLFGKQIKNFSGVIIKQFGIISLLFYLVVRKPDIIHFVTFERFQIIVLIFKILTNVKLIYTVHGIIVYENQMRNEYKTIGRINYYKDLVLEKLIFQYANAIVFLSNASKKLAKNYYDFSNKRSVIIYHGVDKYFLRSYDSKTYNSSTIKAVSVGDYSRREKGLTKLLEILDKSEVNVELHMISNDEVPFLNRNNLIVHRYDKMNSVDFKKFLIDKDIFISASNYEPFSISALESISSGLIPFFTTETGLSEITSQIDCGFYFKYSQLDKINAYLKMYSSNKSLYHEKGIMLHKFVKDFTWYKTANSYSKLYSLC</sequence>
<feature type="domain" description="Glycosyltransferase subfamily 4-like N-terminal" evidence="4">
    <location>
        <begin position="17"/>
        <end position="183"/>
    </location>
</feature>
<dbReference type="GO" id="GO:0009103">
    <property type="term" value="P:lipopolysaccharide biosynthetic process"/>
    <property type="evidence" value="ECO:0007669"/>
    <property type="project" value="TreeGrafter"/>
</dbReference>
<evidence type="ECO:0000259" key="4">
    <source>
        <dbReference type="Pfam" id="PF13439"/>
    </source>
</evidence>
<dbReference type="InterPro" id="IPR001296">
    <property type="entry name" value="Glyco_trans_1"/>
</dbReference>